<name>A0A4V3A2M7_9LACO</name>
<keyword evidence="3" id="KW-1185">Reference proteome</keyword>
<dbReference type="EMBL" id="PUFI01000005">
    <property type="protein sequence ID" value="TDG69585.1"/>
    <property type="molecule type" value="Genomic_DNA"/>
</dbReference>
<sequence length="124" mass="13911">MDINDRLQQSQKTTGTPKLNPDEQNRYLGTFRERVLIAIKASQIADTHVQNEFLNYLKNHSDGKVLINQNLAQSSFTTFVKQATATHHPFTLLSDHPTATQHDDAIAVLLASDHAVNIDNIYIS</sequence>
<proteinExistence type="predicted"/>
<evidence type="ECO:0000313" key="3">
    <source>
        <dbReference type="Proteomes" id="UP000295681"/>
    </source>
</evidence>
<dbReference type="STRING" id="907931.GCA_000165675_00328"/>
<dbReference type="InterPro" id="IPR012543">
    <property type="entry name" value="DUF1694"/>
</dbReference>
<organism evidence="2 3">
    <name type="scientific">Leuconostoc fallax</name>
    <dbReference type="NCBI Taxonomy" id="1251"/>
    <lineage>
        <taxon>Bacteria</taxon>
        <taxon>Bacillati</taxon>
        <taxon>Bacillota</taxon>
        <taxon>Bacilli</taxon>
        <taxon>Lactobacillales</taxon>
        <taxon>Lactobacillaceae</taxon>
        <taxon>Leuconostoc</taxon>
    </lineage>
</organism>
<accession>A0A4V3A2M7</accession>
<dbReference type="Proteomes" id="UP000295681">
    <property type="component" value="Unassembled WGS sequence"/>
</dbReference>
<dbReference type="AlphaFoldDB" id="A0A4V3A2M7"/>
<dbReference type="PIRSF" id="PIRSF034303">
    <property type="entry name" value="DUF1694"/>
    <property type="match status" value="1"/>
</dbReference>
<dbReference type="InterPro" id="IPR029064">
    <property type="entry name" value="Ribosomal_eL30-like_sf"/>
</dbReference>
<dbReference type="Pfam" id="PF07997">
    <property type="entry name" value="DUF1694"/>
    <property type="match status" value="1"/>
</dbReference>
<evidence type="ECO:0000313" key="2">
    <source>
        <dbReference type="EMBL" id="TDG69585.1"/>
    </source>
</evidence>
<dbReference type="SUPFAM" id="SSF160515">
    <property type="entry name" value="YueI-like"/>
    <property type="match status" value="1"/>
</dbReference>
<feature type="compositionally biased region" description="Polar residues" evidence="1">
    <location>
        <begin position="1"/>
        <end position="17"/>
    </location>
</feature>
<gene>
    <name evidence="2" type="ORF">C5L23_001047</name>
</gene>
<feature type="region of interest" description="Disordered" evidence="1">
    <location>
        <begin position="1"/>
        <end position="24"/>
    </location>
</feature>
<dbReference type="Gene3D" id="3.30.1330.30">
    <property type="match status" value="1"/>
</dbReference>
<evidence type="ECO:0008006" key="4">
    <source>
        <dbReference type="Google" id="ProtNLM"/>
    </source>
</evidence>
<reference evidence="2 3" key="1">
    <citation type="journal article" date="2019" name="Appl. Microbiol. Biotechnol.">
        <title>Uncovering carbohydrate metabolism through a genotype-phenotype association study of 56 lactic acid bacteria genomes.</title>
        <authorList>
            <person name="Buron-Moles G."/>
            <person name="Chailyan A."/>
            <person name="Dolejs I."/>
            <person name="Forster J."/>
            <person name="Miks M.H."/>
        </authorList>
    </citation>
    <scope>NUCLEOTIDE SEQUENCE [LARGE SCALE GENOMIC DNA]</scope>
    <source>
        <strain evidence="2 3">ATCC 700006</strain>
    </source>
</reference>
<comment type="caution">
    <text evidence="2">The sequence shown here is derived from an EMBL/GenBank/DDBJ whole genome shotgun (WGS) entry which is preliminary data.</text>
</comment>
<evidence type="ECO:0000256" key="1">
    <source>
        <dbReference type="SAM" id="MobiDB-lite"/>
    </source>
</evidence>
<protein>
    <recommendedName>
        <fullName evidence="4">DUF1694 domain-containing protein</fullName>
    </recommendedName>
</protein>
<dbReference type="RefSeq" id="WP_010008838.1">
    <property type="nucleotide sequence ID" value="NZ_JAGYGP010000001.1"/>
</dbReference>